<dbReference type="Proteomes" id="UP000257144">
    <property type="component" value="Unassembled WGS sequence"/>
</dbReference>
<dbReference type="EMBL" id="QNQT01000012">
    <property type="protein sequence ID" value="RDU35290.1"/>
    <property type="molecule type" value="Genomic_DNA"/>
</dbReference>
<sequence>MVEKRKEKLIEELLSRNVYKTSDERHLYDAPLKTLENEYMLLLKKEAGR</sequence>
<accession>A0A3D8GLE3</accession>
<dbReference type="Pfam" id="PF13076">
    <property type="entry name" value="Fur_reg_FbpA"/>
    <property type="match status" value="1"/>
</dbReference>
<dbReference type="InterPro" id="IPR025072">
    <property type="entry name" value="Fur_reg_FbpA"/>
</dbReference>
<name>A0A3D8GLE3_9BACI</name>
<dbReference type="AlphaFoldDB" id="A0A3D8GLE3"/>
<proteinExistence type="predicted"/>
<reference evidence="1 2" key="1">
    <citation type="submission" date="2018-07" db="EMBL/GenBank/DDBJ databases">
        <title>Bacillus sp. YLB-04 draft genome sequence.</title>
        <authorList>
            <person name="Yu L."/>
            <person name="Tang X."/>
        </authorList>
    </citation>
    <scope>NUCLEOTIDE SEQUENCE [LARGE SCALE GENOMIC DNA]</scope>
    <source>
        <strain evidence="1 2">YLB-04</strain>
    </source>
</reference>
<organism evidence="1 2">
    <name type="scientific">Neobacillus piezotolerans</name>
    <dbReference type="NCBI Taxonomy" id="2259171"/>
    <lineage>
        <taxon>Bacteria</taxon>
        <taxon>Bacillati</taxon>
        <taxon>Bacillota</taxon>
        <taxon>Bacilli</taxon>
        <taxon>Bacillales</taxon>
        <taxon>Bacillaceae</taxon>
        <taxon>Neobacillus</taxon>
    </lineage>
</organism>
<evidence type="ECO:0000313" key="1">
    <source>
        <dbReference type="EMBL" id="RDU35290.1"/>
    </source>
</evidence>
<evidence type="ECO:0008006" key="3">
    <source>
        <dbReference type="Google" id="ProtNLM"/>
    </source>
</evidence>
<protein>
    <recommendedName>
        <fullName evidence="3">Fur-regulated basic protein FbpA</fullName>
    </recommendedName>
</protein>
<evidence type="ECO:0000313" key="2">
    <source>
        <dbReference type="Proteomes" id="UP000257144"/>
    </source>
</evidence>
<comment type="caution">
    <text evidence="1">The sequence shown here is derived from an EMBL/GenBank/DDBJ whole genome shotgun (WGS) entry which is preliminary data.</text>
</comment>
<gene>
    <name evidence="1" type="ORF">DRW41_19300</name>
</gene>
<dbReference type="OrthoDB" id="2909168at2"/>
<keyword evidence="2" id="KW-1185">Reference proteome</keyword>